<gene>
    <name evidence="1" type="ORF">GIL414_LOCUS19974</name>
    <name evidence="2" type="ORF">SMN809_LOCUS35467</name>
</gene>
<reference evidence="1" key="1">
    <citation type="submission" date="2021-02" db="EMBL/GenBank/DDBJ databases">
        <authorList>
            <person name="Nowell W R."/>
        </authorList>
    </citation>
    <scope>NUCLEOTIDE SEQUENCE</scope>
</reference>
<dbReference type="Proteomes" id="UP000681720">
    <property type="component" value="Unassembled WGS sequence"/>
</dbReference>
<dbReference type="EMBL" id="CAJOBJ010011749">
    <property type="protein sequence ID" value="CAF4161648.1"/>
    <property type="molecule type" value="Genomic_DNA"/>
</dbReference>
<evidence type="ECO:0000313" key="1">
    <source>
        <dbReference type="EMBL" id="CAF4161648.1"/>
    </source>
</evidence>
<dbReference type="Proteomes" id="UP000676336">
    <property type="component" value="Unassembled WGS sequence"/>
</dbReference>
<accession>A0A8S2REV2</accession>
<comment type="caution">
    <text evidence="1">The sequence shown here is derived from an EMBL/GenBank/DDBJ whole genome shotgun (WGS) entry which is preliminary data.</text>
</comment>
<sequence>MIAFPSTNLSESSINYAIFTGPKKRLQITTALAGLPQDTGVLAVENAIFLGNIYRIQ</sequence>
<dbReference type="AlphaFoldDB" id="A0A8S2REV2"/>
<feature type="non-terminal residue" evidence="1">
    <location>
        <position position="57"/>
    </location>
</feature>
<organism evidence="1 3">
    <name type="scientific">Rotaria magnacalcarata</name>
    <dbReference type="NCBI Taxonomy" id="392030"/>
    <lineage>
        <taxon>Eukaryota</taxon>
        <taxon>Metazoa</taxon>
        <taxon>Spiralia</taxon>
        <taxon>Gnathifera</taxon>
        <taxon>Rotifera</taxon>
        <taxon>Eurotatoria</taxon>
        <taxon>Bdelloidea</taxon>
        <taxon>Philodinida</taxon>
        <taxon>Philodinidae</taxon>
        <taxon>Rotaria</taxon>
    </lineage>
</organism>
<name>A0A8S2REV2_9BILA</name>
<evidence type="ECO:0000313" key="3">
    <source>
        <dbReference type="Proteomes" id="UP000681720"/>
    </source>
</evidence>
<protein>
    <submittedName>
        <fullName evidence="1">Uncharacterized protein</fullName>
    </submittedName>
</protein>
<dbReference type="EMBL" id="CAJOBI010084638">
    <property type="protein sequence ID" value="CAF4513292.1"/>
    <property type="molecule type" value="Genomic_DNA"/>
</dbReference>
<evidence type="ECO:0000313" key="2">
    <source>
        <dbReference type="EMBL" id="CAF4513292.1"/>
    </source>
</evidence>
<proteinExistence type="predicted"/>